<dbReference type="PANTHER" id="PTHR32305:SF15">
    <property type="entry name" value="PROTEIN RHSA-RELATED"/>
    <property type="match status" value="1"/>
</dbReference>
<dbReference type="InterPro" id="IPR050708">
    <property type="entry name" value="T6SS_VgrG/RHS"/>
</dbReference>
<gene>
    <name evidence="3" type="ORF">M5X09_28015</name>
</gene>
<keyword evidence="1" id="KW-0677">Repeat</keyword>
<dbReference type="InterPro" id="IPR056823">
    <property type="entry name" value="TEN-like_YD-shell"/>
</dbReference>
<dbReference type="Proteomes" id="UP001207626">
    <property type="component" value="Unassembled WGS sequence"/>
</dbReference>
<dbReference type="PANTHER" id="PTHR32305">
    <property type="match status" value="1"/>
</dbReference>
<sequence>MSSDKVPDIQGASYTYDSRNRLTQVTTEKGKTVSYRYNGDGLMVERTENGVTTRYYYDDRALIVAEGTVNPDATVAIAAAYVHDASGKLLARQVPGQSGLQYYFTNGHGDVTEIRDAQGNLLNRYTYDIWGNPLTEEEQVPNMFRYSGEYWDKTTNLQYLRARWYDPSIGRFITEDSFEGELTNPLSLNPYTYVENNPLIYTDPTGEIANCIMRCFSAGTKVQTDEGYKAIETIEVGDKVLAKNEETGELAYKEVEETFQRVAEETYHVTVAGTTMITTAEHPFWVPGTGWVEAKDLKVGDRLVDNEGKEYPIESIEIEKEKRTVYNFRVNGPLIKNTLVTFLEKLRGICMIPLAIEVCFKAPLRIVATIWEPISMETNGMLKFKKMVHKFGCRLEMVK</sequence>
<proteinExistence type="predicted"/>
<dbReference type="NCBIfam" id="TIGR01643">
    <property type="entry name" value="YD_repeat_2x"/>
    <property type="match status" value="1"/>
</dbReference>
<evidence type="ECO:0000256" key="1">
    <source>
        <dbReference type="ARBA" id="ARBA00022737"/>
    </source>
</evidence>
<dbReference type="InterPro" id="IPR022385">
    <property type="entry name" value="Rhs_assc_core"/>
</dbReference>
<dbReference type="InterPro" id="IPR036844">
    <property type="entry name" value="Hint_dom_sf"/>
</dbReference>
<dbReference type="PROSITE" id="PS50817">
    <property type="entry name" value="INTEIN_N_TER"/>
    <property type="match status" value="1"/>
</dbReference>
<name>A0ABT4E1G7_9BACL</name>
<keyword evidence="4" id="KW-1185">Reference proteome</keyword>
<dbReference type="Pfam" id="PF07591">
    <property type="entry name" value="PT-HINT"/>
    <property type="match status" value="1"/>
</dbReference>
<comment type="caution">
    <text evidence="3">The sequence shown here is derived from an EMBL/GenBank/DDBJ whole genome shotgun (WGS) entry which is preliminary data.</text>
</comment>
<feature type="domain" description="Hint" evidence="2">
    <location>
        <begin position="213"/>
        <end position="307"/>
    </location>
</feature>
<dbReference type="InterPro" id="IPR006141">
    <property type="entry name" value="Intein_N"/>
</dbReference>
<dbReference type="InterPro" id="IPR003587">
    <property type="entry name" value="Hint_dom_N"/>
</dbReference>
<dbReference type="SMART" id="SM00306">
    <property type="entry name" value="HintN"/>
    <property type="match status" value="1"/>
</dbReference>
<organism evidence="3 4">
    <name type="scientific">Paenibacillus apiarius</name>
    <dbReference type="NCBI Taxonomy" id="46240"/>
    <lineage>
        <taxon>Bacteria</taxon>
        <taxon>Bacillati</taxon>
        <taxon>Bacillota</taxon>
        <taxon>Bacilli</taxon>
        <taxon>Bacillales</taxon>
        <taxon>Paenibacillaceae</taxon>
        <taxon>Paenibacillus</taxon>
    </lineage>
</organism>
<evidence type="ECO:0000313" key="4">
    <source>
        <dbReference type="Proteomes" id="UP001207626"/>
    </source>
</evidence>
<dbReference type="Pfam" id="PF25023">
    <property type="entry name" value="TEN_YD-shell"/>
    <property type="match status" value="1"/>
</dbReference>
<accession>A0ABT4E1G7</accession>
<dbReference type="CDD" id="cd00081">
    <property type="entry name" value="Hint"/>
    <property type="match status" value="1"/>
</dbReference>
<dbReference type="RefSeq" id="WP_254912146.1">
    <property type="nucleotide sequence ID" value="NZ_JAMDLV010000062.1"/>
</dbReference>
<dbReference type="Gene3D" id="2.170.16.10">
    <property type="entry name" value="Hedgehog/Intein (Hint) domain"/>
    <property type="match status" value="1"/>
</dbReference>
<dbReference type="InterPro" id="IPR006530">
    <property type="entry name" value="YD"/>
</dbReference>
<reference evidence="3 4" key="1">
    <citation type="submission" date="2022-05" db="EMBL/GenBank/DDBJ databases">
        <title>Genome Sequencing of Bee-Associated Microbes.</title>
        <authorList>
            <person name="Dunlap C."/>
        </authorList>
    </citation>
    <scope>NUCLEOTIDE SEQUENCE [LARGE SCALE GENOMIC DNA]</scope>
    <source>
        <strain evidence="3 4">NRRL NRS-1438</strain>
    </source>
</reference>
<protein>
    <submittedName>
        <fullName evidence="3">Polymorphic toxin-type HINT domain-containing protein</fullName>
    </submittedName>
</protein>
<evidence type="ECO:0000313" key="3">
    <source>
        <dbReference type="EMBL" id="MCY9523449.1"/>
    </source>
</evidence>
<dbReference type="Gene3D" id="2.180.10.10">
    <property type="entry name" value="RHS repeat-associated core"/>
    <property type="match status" value="1"/>
</dbReference>
<dbReference type="EMBL" id="JAMDLW010000071">
    <property type="protein sequence ID" value="MCY9523449.1"/>
    <property type="molecule type" value="Genomic_DNA"/>
</dbReference>
<dbReference type="SUPFAM" id="SSF51294">
    <property type="entry name" value="Hedgehog/intein (Hint) domain"/>
    <property type="match status" value="1"/>
</dbReference>
<evidence type="ECO:0000259" key="2">
    <source>
        <dbReference type="SMART" id="SM00306"/>
    </source>
</evidence>
<dbReference type="NCBIfam" id="TIGR03696">
    <property type="entry name" value="Rhs_assc_core"/>
    <property type="match status" value="1"/>
</dbReference>